<evidence type="ECO:0008006" key="5">
    <source>
        <dbReference type="Google" id="ProtNLM"/>
    </source>
</evidence>
<evidence type="ECO:0000256" key="1">
    <source>
        <dbReference type="SAM" id="MobiDB-lite"/>
    </source>
</evidence>
<evidence type="ECO:0000256" key="2">
    <source>
        <dbReference type="SAM" id="SignalP"/>
    </source>
</evidence>
<dbReference type="Proteomes" id="UP000199025">
    <property type="component" value="Unassembled WGS sequence"/>
</dbReference>
<evidence type="ECO:0000313" key="3">
    <source>
        <dbReference type="EMBL" id="SFJ74599.1"/>
    </source>
</evidence>
<dbReference type="STRING" id="115433.SAMN05421835_10882"/>
<feature type="compositionally biased region" description="Low complexity" evidence="1">
    <location>
        <begin position="33"/>
        <end position="78"/>
    </location>
</feature>
<name>A0A1I3TWC2_9PSEU</name>
<sequence>MRMRIVVAAVMLGGLAGCTQVVPSAPTAPPPAVTTTVATTGEPTPSPSSASATTSKPKPSSSKQKTSTPRRSTRPAPQYGYQCRDGDEKLYSVCAGHKQWVEGQLEYTNCLDSGGTWDIDAQRCVRPSATTLRSSP</sequence>
<feature type="signal peptide" evidence="2">
    <location>
        <begin position="1"/>
        <end position="24"/>
    </location>
</feature>
<dbReference type="PROSITE" id="PS51257">
    <property type="entry name" value="PROKAR_LIPOPROTEIN"/>
    <property type="match status" value="1"/>
</dbReference>
<feature type="region of interest" description="Disordered" evidence="1">
    <location>
        <begin position="25"/>
        <end position="83"/>
    </location>
</feature>
<keyword evidence="4" id="KW-1185">Reference proteome</keyword>
<reference evidence="3 4" key="1">
    <citation type="submission" date="2016-10" db="EMBL/GenBank/DDBJ databases">
        <authorList>
            <person name="de Groot N.N."/>
        </authorList>
    </citation>
    <scope>NUCLEOTIDE SEQUENCE [LARGE SCALE GENOMIC DNA]</scope>
    <source>
        <strain evidence="3 4">DSM 44468</strain>
    </source>
</reference>
<accession>A0A1I3TWC2</accession>
<evidence type="ECO:0000313" key="4">
    <source>
        <dbReference type="Proteomes" id="UP000199025"/>
    </source>
</evidence>
<proteinExistence type="predicted"/>
<dbReference type="EMBL" id="FORP01000008">
    <property type="protein sequence ID" value="SFJ74599.1"/>
    <property type="molecule type" value="Genomic_DNA"/>
</dbReference>
<gene>
    <name evidence="3" type="ORF">SAMN05421835_10882</name>
</gene>
<feature type="chain" id="PRO_5011681719" description="Chitin-binding type-2 domain-containing protein" evidence="2">
    <location>
        <begin position="25"/>
        <end position="136"/>
    </location>
</feature>
<protein>
    <recommendedName>
        <fullName evidence="5">Chitin-binding type-2 domain-containing protein</fullName>
    </recommendedName>
</protein>
<keyword evidence="2" id="KW-0732">Signal</keyword>
<organism evidence="3 4">
    <name type="scientific">Amycolatopsis sacchari</name>
    <dbReference type="NCBI Taxonomy" id="115433"/>
    <lineage>
        <taxon>Bacteria</taxon>
        <taxon>Bacillati</taxon>
        <taxon>Actinomycetota</taxon>
        <taxon>Actinomycetes</taxon>
        <taxon>Pseudonocardiales</taxon>
        <taxon>Pseudonocardiaceae</taxon>
        <taxon>Amycolatopsis</taxon>
    </lineage>
</organism>
<dbReference type="AlphaFoldDB" id="A0A1I3TWC2"/>